<dbReference type="Proteomes" id="UP000228496">
    <property type="component" value="Unassembled WGS sequence"/>
</dbReference>
<gene>
    <name evidence="1" type="ORF">COV29_00350</name>
</gene>
<organism evidence="1 2">
    <name type="scientific">Candidatus Yanofskybacteria bacterium CG10_big_fil_rev_8_21_14_0_10_36_16</name>
    <dbReference type="NCBI Taxonomy" id="1975096"/>
    <lineage>
        <taxon>Bacteria</taxon>
        <taxon>Candidatus Yanofskyibacteriota</taxon>
    </lineage>
</organism>
<evidence type="ECO:0000313" key="2">
    <source>
        <dbReference type="Proteomes" id="UP000228496"/>
    </source>
</evidence>
<evidence type="ECO:0000313" key="1">
    <source>
        <dbReference type="EMBL" id="PJE51597.1"/>
    </source>
</evidence>
<dbReference type="AlphaFoldDB" id="A0A2J0Q8N0"/>
<protein>
    <submittedName>
        <fullName evidence="1">Uncharacterized protein</fullName>
    </submittedName>
</protein>
<comment type="caution">
    <text evidence="1">The sequence shown here is derived from an EMBL/GenBank/DDBJ whole genome shotgun (WGS) entry which is preliminary data.</text>
</comment>
<accession>A0A2J0Q8N0</accession>
<name>A0A2J0Q8N0_9BACT</name>
<reference evidence="1 2" key="1">
    <citation type="submission" date="2017-09" db="EMBL/GenBank/DDBJ databases">
        <title>Depth-based differentiation of microbial function through sediment-hosted aquifers and enrichment of novel symbionts in the deep terrestrial subsurface.</title>
        <authorList>
            <person name="Probst A.J."/>
            <person name="Ladd B."/>
            <person name="Jarett J.K."/>
            <person name="Geller-Mcgrath D.E."/>
            <person name="Sieber C.M."/>
            <person name="Emerson J.B."/>
            <person name="Anantharaman K."/>
            <person name="Thomas B.C."/>
            <person name="Malmstrom R."/>
            <person name="Stieglmeier M."/>
            <person name="Klingl A."/>
            <person name="Woyke T."/>
            <person name="Ryan C.M."/>
            <person name="Banfield J.F."/>
        </authorList>
    </citation>
    <scope>NUCLEOTIDE SEQUENCE [LARGE SCALE GENOMIC DNA]</scope>
    <source>
        <strain evidence="1">CG10_big_fil_rev_8_21_14_0_10_36_16</strain>
    </source>
</reference>
<sequence length="83" mass="9763">MSRTTSQDRMNQLLIKHYQGLMTTSERFELHRLLKEKYAYGVQMLEYRCPKCNTPLTFSWADGPACMWFTGGCGWTPHREDLV</sequence>
<dbReference type="EMBL" id="PCXQ01000001">
    <property type="protein sequence ID" value="PJE51597.1"/>
    <property type="molecule type" value="Genomic_DNA"/>
</dbReference>
<proteinExistence type="predicted"/>